<sequence>MSAVQTGDLADFALDVTAAEAVLGGGLPAEAEQHLNLAGLAYQDDALAEQHLREAQSLAPEHVAVLIGLYRFYFYKGRLADALGIAEICLNKAARANELPLDWQAVRPGDADFSSFEAILPRFYLFTLKGCAYLHMRLGDTDAGREIVDKLLELDPSDKLGAHVLLGVLERMGQGDDD</sequence>
<evidence type="ECO:0000313" key="2">
    <source>
        <dbReference type="Proteomes" id="UP000094172"/>
    </source>
</evidence>
<dbReference type="Gene3D" id="1.25.40.10">
    <property type="entry name" value="Tetratricopeptide repeat domain"/>
    <property type="match status" value="1"/>
</dbReference>
<dbReference type="EMBL" id="LPWE01000011">
    <property type="protein sequence ID" value="ODR95060.1"/>
    <property type="molecule type" value="Genomic_DNA"/>
</dbReference>
<dbReference type="STRING" id="1774970.AUC70_04780"/>
<dbReference type="InterPro" id="IPR011990">
    <property type="entry name" value="TPR-like_helical_dom_sf"/>
</dbReference>
<comment type="caution">
    <text evidence="1">The sequence shown here is derived from an EMBL/GenBank/DDBJ whole genome shotgun (WGS) entry which is preliminary data.</text>
</comment>
<dbReference type="AlphaFoldDB" id="A0A1E3VNF0"/>
<dbReference type="RefSeq" id="WP_069444359.1">
    <property type="nucleotide sequence ID" value="NZ_LPWE01000011.1"/>
</dbReference>
<keyword evidence="2" id="KW-1185">Reference proteome</keyword>
<evidence type="ECO:0008006" key="3">
    <source>
        <dbReference type="Google" id="ProtNLM"/>
    </source>
</evidence>
<dbReference type="SUPFAM" id="SSF48452">
    <property type="entry name" value="TPR-like"/>
    <property type="match status" value="1"/>
</dbReference>
<protein>
    <recommendedName>
        <fullName evidence="3">Tetratrico peptide repeat group 5 domain-containing protein</fullName>
    </recommendedName>
</protein>
<dbReference type="Proteomes" id="UP000094172">
    <property type="component" value="Unassembled WGS sequence"/>
</dbReference>
<reference evidence="1 2" key="1">
    <citation type="journal article" date="2016" name="Environ. Microbiol.">
        <title>New Methyloceanibacter diversity from North Sea sediments includes methanotroph containing solely the soluble methane monooxygenase.</title>
        <authorList>
            <person name="Vekeman B."/>
            <person name="Kerckhof F.M."/>
            <person name="Cremers G."/>
            <person name="de Vos P."/>
            <person name="Vandamme P."/>
            <person name="Boon N."/>
            <person name="Op den Camp H.J."/>
            <person name="Heylen K."/>
        </authorList>
    </citation>
    <scope>NUCLEOTIDE SEQUENCE [LARGE SCALE GENOMIC DNA]</scope>
    <source>
        <strain evidence="1 2">R-67176</strain>
    </source>
</reference>
<gene>
    <name evidence="1" type="ORF">AUC70_04780</name>
</gene>
<evidence type="ECO:0000313" key="1">
    <source>
        <dbReference type="EMBL" id="ODR95060.1"/>
    </source>
</evidence>
<proteinExistence type="predicted"/>
<organism evidence="1 2">
    <name type="scientific">Methyloceanibacter stevinii</name>
    <dbReference type="NCBI Taxonomy" id="1774970"/>
    <lineage>
        <taxon>Bacteria</taxon>
        <taxon>Pseudomonadati</taxon>
        <taxon>Pseudomonadota</taxon>
        <taxon>Alphaproteobacteria</taxon>
        <taxon>Hyphomicrobiales</taxon>
        <taxon>Hyphomicrobiaceae</taxon>
        <taxon>Methyloceanibacter</taxon>
    </lineage>
</organism>
<accession>A0A1E3VNF0</accession>
<name>A0A1E3VNF0_9HYPH</name>